<sequence>MNRVSSMSIKHRIGQFLLAGILVIACLWAEAMAAVPVKVTAADTGNVGRLTFGWDKAPEFSTELEDGYLYIRFTTPFDADLAVASAELRNYVGPGEFLEGRQSVRFPLKGEVRLASKNDGNLVIVELEKPAAGQTGTASDASVRVRLRAGDHKDFSRLVFDWPTANTGYSSRVVEDRLEITFDGRAEINVKAINNDPLNFAKSVSLSASGDKTQVTVRLAPGSAATSFRNEKSIVFDIRKGPEKVTIAEAQPDPEPETKPVKTPAVKTVPEAVARAPEPVAPVVTAKAEPVATKASPDEPVATSKGPVIELPVVNLNDKKATVAPAKKPTEKTEEKIEIAREKASPQPIASSGVVEMATPQEDDRLGYISPASGSAIAPIGPTIVLDPPAEKEEIAAVEPEKPEPIVIKDAGEEPVAKVEQPKVVAKQMEAPQIAQLKVKIANLKDGFRLIFPWDEPAAMAMFESGGAHWVIFDRPAEADFSNLSGPYKFLVSSARQLADQKATLLRFNFREGYAPKVDKVNEEWFIDFTLDARPVVTHPLGVQTQGISASEFRAFIPAVHNGREVRFLDPESQEELVAMPLTAAGYGIPEVRVFNGITILPTVQGVALRSSAGEIRIGREQNGFAVTAISNEYAAPQEPKEVPKKPGEEIYPTPSIEKAQLVRLAEWRQVNPVLFTIRKQELQNAIATAEKKDQRKAKMTLAKFFVGQKYYAEALGVLAELIRRYPKIEKDKEYRLLMGLAELGQHHYDAAALHLYDEGFEGDVEVAPWRGMISAGLGDWERAAQELNYSAPAFTVFEKEWADHFRLLRARAALENVDVNLAKQVLDEVKTPDLPSQKAEKSYLEGVLALQLSDFPTAAAKFTDAIKVGYRPITEKARFDKINVDLVAKLITPEQAIAEIEKLDFAWRGDELEVEVQKRLGDLYVATGQIGNGLETYKRIVRHFPESPYSRILGRKMNDLFAELFLEGGADNLPPVKALAIYYQYRELTPVGDRGDKMIQILADRLTRVDLLEQAAQLLEHQVSFRLKGAEKAAAGTKLAIVHLWNDKPEEALRALYDTRWRQLSPEAKKERLHIEARAQAGLQHYKEALALIESDRSLEADELRAEIHWKSRNWAQAIPAIEKLIGNGGNSNGADFERLDRQRIMQLAVALNLSDDKRGIRQLRDKYREKMEGTVDQAAFDLITEQNDPSETEFRERATVIAKVGQLESFMAGYREKLENGQFWATY</sequence>
<gene>
    <name evidence="2" type="ORF">GQF03_02715</name>
</gene>
<dbReference type="SUPFAM" id="SSF48452">
    <property type="entry name" value="TPR-like"/>
    <property type="match status" value="2"/>
</dbReference>
<dbReference type="InterPro" id="IPR011990">
    <property type="entry name" value="TPR-like_helical_dom_sf"/>
</dbReference>
<organism evidence="2 3">
    <name type="scientific">Sneathiella chungangensis</name>
    <dbReference type="NCBI Taxonomy" id="1418234"/>
    <lineage>
        <taxon>Bacteria</taxon>
        <taxon>Pseudomonadati</taxon>
        <taxon>Pseudomonadota</taxon>
        <taxon>Alphaproteobacteria</taxon>
        <taxon>Sneathiellales</taxon>
        <taxon>Sneathiellaceae</taxon>
        <taxon>Sneathiella</taxon>
    </lineage>
</organism>
<comment type="caution">
    <text evidence="2">The sequence shown here is derived from an EMBL/GenBank/DDBJ whole genome shotgun (WGS) entry which is preliminary data.</text>
</comment>
<dbReference type="InterPro" id="IPR019734">
    <property type="entry name" value="TPR_rpt"/>
</dbReference>
<evidence type="ECO:0000256" key="1">
    <source>
        <dbReference type="PROSITE-ProRule" id="PRU00339"/>
    </source>
</evidence>
<protein>
    <recommendedName>
        <fullName evidence="4">Tetratricopeptide repeat protein</fullName>
    </recommendedName>
</protein>
<evidence type="ECO:0000313" key="3">
    <source>
        <dbReference type="Proteomes" id="UP000445696"/>
    </source>
</evidence>
<dbReference type="Gene3D" id="1.25.40.10">
    <property type="entry name" value="Tetratricopeptide repeat domain"/>
    <property type="match status" value="1"/>
</dbReference>
<dbReference type="PROSITE" id="PS50005">
    <property type="entry name" value="TPR"/>
    <property type="match status" value="1"/>
</dbReference>
<dbReference type="RefSeq" id="WP_161337641.1">
    <property type="nucleotide sequence ID" value="NZ_JBHSDG010000002.1"/>
</dbReference>
<dbReference type="OrthoDB" id="7431909at2"/>
<evidence type="ECO:0008006" key="4">
    <source>
        <dbReference type="Google" id="ProtNLM"/>
    </source>
</evidence>
<dbReference type="EMBL" id="WTVA01000001">
    <property type="protein sequence ID" value="MZR21235.1"/>
    <property type="molecule type" value="Genomic_DNA"/>
</dbReference>
<feature type="repeat" description="TPR" evidence="1">
    <location>
        <begin position="915"/>
        <end position="948"/>
    </location>
</feature>
<proteinExistence type="predicted"/>
<evidence type="ECO:0000313" key="2">
    <source>
        <dbReference type="EMBL" id="MZR21235.1"/>
    </source>
</evidence>
<dbReference type="PROSITE" id="PS51257">
    <property type="entry name" value="PROKAR_LIPOPROTEIN"/>
    <property type="match status" value="1"/>
</dbReference>
<keyword evidence="3" id="KW-1185">Reference proteome</keyword>
<keyword evidence="1" id="KW-0802">TPR repeat</keyword>
<name>A0A845MBL6_9PROT</name>
<accession>A0A845MBL6</accession>
<dbReference type="AlphaFoldDB" id="A0A845MBL6"/>
<dbReference type="Proteomes" id="UP000445696">
    <property type="component" value="Unassembled WGS sequence"/>
</dbReference>
<reference evidence="2 3" key="1">
    <citation type="journal article" date="2014" name="Int. J. Syst. Evol. Microbiol.">
        <title>Sneathiella chungangensis sp. nov., isolated from a marine sand, and emended description of the genus Sneathiella.</title>
        <authorList>
            <person name="Siamphan C."/>
            <person name="Kim H."/>
            <person name="Lee J.S."/>
            <person name="Kim W."/>
        </authorList>
    </citation>
    <scope>NUCLEOTIDE SEQUENCE [LARGE SCALE GENOMIC DNA]</scope>
    <source>
        <strain evidence="2 3">KCTC 32476</strain>
    </source>
</reference>